<gene>
    <name evidence="11" type="ORF">DLAC_07790</name>
</gene>
<dbReference type="Proteomes" id="UP000076078">
    <property type="component" value="Unassembled WGS sequence"/>
</dbReference>
<evidence type="ECO:0000256" key="6">
    <source>
        <dbReference type="ARBA" id="ARBA00023136"/>
    </source>
</evidence>
<keyword evidence="7" id="KW-0175">Coiled coil</keyword>
<sequence length="869" mass="99578">MSNNSSPISNSSHSNSIIRSTISNEQQPNITEWNNNMFSAELKAAINDIVPITDKDFDKHDFDPITYINDNFPTEQSLTSLDHVVNKLKVKIMKIDDEIIQAIRLQSTSGGKGKEDLENAKKSIQELLNKIRDIKSKAIQSEQIVTEICKDIKTLDYAKKNLTTAITTLKKLHMMVLGVEQLKDMAEKKQYATVAKLLEATAQLSDGFKDYRNAPKISSLNRELDMIRSRVKDQIYEDFKHYIPYTGGGGGGGGGQSQGGSGSKGEENRWRASCYVINALGSEMKKDFLRWFCDIQLTSYKSAFSVDSEHYQLESTERRFAWLARQLNTFRNEYAGVFPPEWSMEEQIAFEFCIATRLALSEILKNQNKQSIDVAVLLRAVKKTLEFERKLYEMFATNINNLPTSPVVTPQYGSEDGDYQSPQYRGMHDMSDKDDDDNDDDDDLDLETVGQDNPNSEENIKKRWIMREEKQKRKEMEKKNLVNSGVGSPKSITPQQASQPPSYERFKGIISTCFDPYMDLYVEQEDKYIQEKMGGFLQNEKWQVEDEGEKNKVLSSSSDMVYLFIKLMDRCSSLSKNEPYFNLYHLFRKYLSQYASAMGSKIQVDHITNSRIHDIQEDKLLYLIINTGEYCRKTAQNMQESFINTIGDRYKDQINLHDIQNEFSAVISKAAKSIVTGLESKIDPHLLTMTKIDWANKEDQFVGDNSPYANEIITIITETFALAAKWIPDHYSYFCDLFAASFAQKVTQYIYKCNKISETGSHCIQLDITLIKTALLTLPKKGKERYGRLVNKEFTKVENILKVISYPKESLVETYNELFPGSSDVDFQKIMDLKGMKSNDKTELLEKYINKVDKTITSIKKFLPVSLKY</sequence>
<dbReference type="GO" id="GO:0000938">
    <property type="term" value="C:GARP complex"/>
    <property type="evidence" value="ECO:0007669"/>
    <property type="project" value="InterPro"/>
</dbReference>
<dbReference type="InterPro" id="IPR039766">
    <property type="entry name" value="Vps53"/>
</dbReference>
<proteinExistence type="inferred from homology"/>
<evidence type="ECO:0000256" key="4">
    <source>
        <dbReference type="ARBA" id="ARBA00022753"/>
    </source>
</evidence>
<dbReference type="InterPro" id="IPR031745">
    <property type="entry name" value="Vps53_C"/>
</dbReference>
<evidence type="ECO:0000259" key="9">
    <source>
        <dbReference type="Pfam" id="PF04100"/>
    </source>
</evidence>
<dbReference type="FunCoup" id="A0A151ZAE1">
    <property type="interactions" value="516"/>
</dbReference>
<evidence type="ECO:0000313" key="12">
    <source>
        <dbReference type="Proteomes" id="UP000076078"/>
    </source>
</evidence>
<feature type="compositionally biased region" description="Polar residues" evidence="8">
    <location>
        <begin position="403"/>
        <end position="412"/>
    </location>
</feature>
<feature type="region of interest" description="Disordered" evidence="8">
    <location>
        <begin position="403"/>
        <end position="501"/>
    </location>
</feature>
<evidence type="ECO:0000256" key="1">
    <source>
        <dbReference type="ARBA" id="ARBA00004150"/>
    </source>
</evidence>
<accession>A0A151ZAE1</accession>
<evidence type="ECO:0000259" key="10">
    <source>
        <dbReference type="Pfam" id="PF16854"/>
    </source>
</evidence>
<dbReference type="STRING" id="361077.A0A151ZAE1"/>
<dbReference type="Pfam" id="PF04100">
    <property type="entry name" value="Vps53_N"/>
    <property type="match status" value="1"/>
</dbReference>
<dbReference type="GO" id="GO:0042147">
    <property type="term" value="P:retrograde transport, endosome to Golgi"/>
    <property type="evidence" value="ECO:0007669"/>
    <property type="project" value="InterPro"/>
</dbReference>
<keyword evidence="5" id="KW-0333">Golgi apparatus</keyword>
<dbReference type="PANTHER" id="PTHR12820">
    <property type="entry name" value="VACUOLAR SORTING PROTEIN 53"/>
    <property type="match status" value="1"/>
</dbReference>
<dbReference type="InParanoid" id="A0A151ZAE1"/>
<comment type="subcellular location">
    <subcellularLocation>
        <location evidence="2">Endosome membrane</location>
        <topology evidence="2">Peripheral membrane protein</topology>
    </subcellularLocation>
    <subcellularLocation>
        <location evidence="1">Golgi apparatus</location>
        <location evidence="1">trans-Golgi network membrane</location>
        <topology evidence="1">Peripheral membrane protein</topology>
    </subcellularLocation>
</comment>
<feature type="compositionally biased region" description="Gly residues" evidence="8">
    <location>
        <begin position="247"/>
        <end position="263"/>
    </location>
</feature>
<feature type="compositionally biased region" description="Polar residues" evidence="8">
    <location>
        <begin position="481"/>
        <end position="501"/>
    </location>
</feature>
<keyword evidence="4" id="KW-0967">Endosome</keyword>
<keyword evidence="12" id="KW-1185">Reference proteome</keyword>
<evidence type="ECO:0000256" key="3">
    <source>
        <dbReference type="ARBA" id="ARBA00008628"/>
    </source>
</evidence>
<feature type="compositionally biased region" description="Acidic residues" evidence="8">
    <location>
        <begin position="432"/>
        <end position="446"/>
    </location>
</feature>
<dbReference type="OMA" id="QQFYHTI"/>
<name>A0A151ZAE1_TIELA</name>
<evidence type="ECO:0000256" key="5">
    <source>
        <dbReference type="ARBA" id="ARBA00023034"/>
    </source>
</evidence>
<feature type="coiled-coil region" evidence="7">
    <location>
        <begin position="114"/>
        <end position="144"/>
    </location>
</feature>
<evidence type="ECO:0000256" key="8">
    <source>
        <dbReference type="SAM" id="MobiDB-lite"/>
    </source>
</evidence>
<dbReference type="GO" id="GO:0005829">
    <property type="term" value="C:cytosol"/>
    <property type="evidence" value="ECO:0007669"/>
    <property type="project" value="GOC"/>
</dbReference>
<dbReference type="InterPro" id="IPR007234">
    <property type="entry name" value="Vps53_N"/>
</dbReference>
<comment type="caution">
    <text evidence="11">The sequence shown here is derived from an EMBL/GenBank/DDBJ whole genome shotgun (WGS) entry which is preliminary data.</text>
</comment>
<dbReference type="Pfam" id="PF16854">
    <property type="entry name" value="VPS53_C"/>
    <property type="match status" value="1"/>
</dbReference>
<keyword evidence="6" id="KW-0472">Membrane</keyword>
<reference evidence="11 12" key="1">
    <citation type="submission" date="2015-12" db="EMBL/GenBank/DDBJ databases">
        <title>Dictyostelia acquired genes for synthesis and detection of signals that induce cell-type specialization by lateral gene transfer from prokaryotes.</title>
        <authorList>
            <person name="Gloeckner G."/>
            <person name="Schaap P."/>
        </authorList>
    </citation>
    <scope>NUCLEOTIDE SEQUENCE [LARGE SCALE GENOMIC DNA]</scope>
    <source>
        <strain evidence="11 12">TK</strain>
    </source>
</reference>
<dbReference type="OrthoDB" id="10261632at2759"/>
<comment type="similarity">
    <text evidence="3">Belongs to the VPS53 family.</text>
</comment>
<evidence type="ECO:0000313" key="11">
    <source>
        <dbReference type="EMBL" id="KYQ90916.1"/>
    </source>
</evidence>
<evidence type="ECO:0000256" key="2">
    <source>
        <dbReference type="ARBA" id="ARBA00004481"/>
    </source>
</evidence>
<dbReference type="AlphaFoldDB" id="A0A151ZAE1"/>
<feature type="domain" description="Vps53 C-terminal" evidence="10">
    <location>
        <begin position="764"/>
        <end position="836"/>
    </location>
</feature>
<dbReference type="EMBL" id="LODT01000035">
    <property type="protein sequence ID" value="KYQ90916.1"/>
    <property type="molecule type" value="Genomic_DNA"/>
</dbReference>
<protein>
    <submittedName>
        <fullName evidence="11">Vps53-like domain-containing protein</fullName>
    </submittedName>
</protein>
<dbReference type="PANTHER" id="PTHR12820:SF0">
    <property type="entry name" value="VACUOLAR PROTEIN SORTING-ASSOCIATED PROTEIN 53 HOMOLOG"/>
    <property type="match status" value="1"/>
</dbReference>
<feature type="domain" description="Vps53 N-terminal" evidence="9">
    <location>
        <begin position="61"/>
        <end position="540"/>
    </location>
</feature>
<evidence type="ECO:0000256" key="7">
    <source>
        <dbReference type="SAM" id="Coils"/>
    </source>
</evidence>
<dbReference type="GO" id="GO:0010008">
    <property type="term" value="C:endosome membrane"/>
    <property type="evidence" value="ECO:0007669"/>
    <property type="project" value="UniProtKB-SubCell"/>
</dbReference>
<organism evidence="11 12">
    <name type="scientific">Tieghemostelium lacteum</name>
    <name type="common">Slime mold</name>
    <name type="synonym">Dictyostelium lacteum</name>
    <dbReference type="NCBI Taxonomy" id="361077"/>
    <lineage>
        <taxon>Eukaryota</taxon>
        <taxon>Amoebozoa</taxon>
        <taxon>Evosea</taxon>
        <taxon>Eumycetozoa</taxon>
        <taxon>Dictyostelia</taxon>
        <taxon>Dictyosteliales</taxon>
        <taxon>Raperosteliaceae</taxon>
        <taxon>Tieghemostelium</taxon>
    </lineage>
</organism>
<feature type="compositionally biased region" description="Basic and acidic residues" evidence="8">
    <location>
        <begin position="458"/>
        <end position="480"/>
    </location>
</feature>
<feature type="region of interest" description="Disordered" evidence="8">
    <location>
        <begin position="247"/>
        <end position="267"/>
    </location>
</feature>